<dbReference type="EMBL" id="CP067977">
    <property type="protein sequence ID" value="QQQ19549.1"/>
    <property type="molecule type" value="Genomic_DNA"/>
</dbReference>
<keyword evidence="1" id="KW-0472">Membrane</keyword>
<sequence>MSNLIESLRLSWIGAAAFSLQLPAILLLTFPGGIDANHIGGLELAASFLVMIVILAWAILGQTFSLRTQHRLKGLGTFERIHALAQTDLPDTDFPVAQPRWIMLLGTPFPRWLSLAFPCLVLLIWAAMAGLSLAPETWLIQTIGPAWLDPEFRLNTARVLIGLLALLLLRQTFVDLARNARQTR</sequence>
<protein>
    <submittedName>
        <fullName evidence="2">Uncharacterized protein</fullName>
    </submittedName>
</protein>
<name>A0ABX7BPN2_9CAUL</name>
<reference evidence="2 3" key="1">
    <citation type="submission" date="2021-01" db="EMBL/GenBank/DDBJ databases">
        <title>Brevundimonas vitis sp. nov., an bacterium isolated from grape (Vitis vinifera).</title>
        <authorList>
            <person name="Jiang L."/>
            <person name="Lee J."/>
        </authorList>
    </citation>
    <scope>NUCLEOTIDE SEQUENCE [LARGE SCALE GENOMIC DNA]</scope>
    <source>
        <strain evidence="2 3">GRTSA-9</strain>
    </source>
</reference>
<feature type="transmembrane region" description="Helical" evidence="1">
    <location>
        <begin position="44"/>
        <end position="64"/>
    </location>
</feature>
<feature type="transmembrane region" description="Helical" evidence="1">
    <location>
        <begin position="112"/>
        <end position="134"/>
    </location>
</feature>
<organism evidence="2 3">
    <name type="scientific">Brevundimonas vitisensis</name>
    <dbReference type="NCBI Taxonomy" id="2800818"/>
    <lineage>
        <taxon>Bacteria</taxon>
        <taxon>Pseudomonadati</taxon>
        <taxon>Pseudomonadota</taxon>
        <taxon>Alphaproteobacteria</taxon>
        <taxon>Caulobacterales</taxon>
        <taxon>Caulobacteraceae</taxon>
        <taxon>Brevundimonas</taxon>
    </lineage>
</organism>
<dbReference type="Proteomes" id="UP000595448">
    <property type="component" value="Chromosome"/>
</dbReference>
<evidence type="ECO:0000313" key="2">
    <source>
        <dbReference type="EMBL" id="QQQ19549.1"/>
    </source>
</evidence>
<evidence type="ECO:0000256" key="1">
    <source>
        <dbReference type="SAM" id="Phobius"/>
    </source>
</evidence>
<gene>
    <name evidence="2" type="ORF">JIP62_05505</name>
</gene>
<feature type="transmembrane region" description="Helical" evidence="1">
    <location>
        <begin position="12"/>
        <end position="32"/>
    </location>
</feature>
<evidence type="ECO:0000313" key="3">
    <source>
        <dbReference type="Proteomes" id="UP000595448"/>
    </source>
</evidence>
<proteinExistence type="predicted"/>
<dbReference type="RefSeq" id="WP_201103900.1">
    <property type="nucleotide sequence ID" value="NZ_CP067977.1"/>
</dbReference>
<keyword evidence="3" id="KW-1185">Reference proteome</keyword>
<keyword evidence="1" id="KW-0812">Transmembrane</keyword>
<accession>A0ABX7BPN2</accession>
<keyword evidence="1" id="KW-1133">Transmembrane helix</keyword>
<feature type="transmembrane region" description="Helical" evidence="1">
    <location>
        <begin position="154"/>
        <end position="174"/>
    </location>
</feature>